<dbReference type="AlphaFoldDB" id="A0A9W6Z6C7"/>
<evidence type="ECO:0000313" key="1">
    <source>
        <dbReference type="EMBL" id="GMG53104.1"/>
    </source>
</evidence>
<accession>A0A9W6Z6C7</accession>
<comment type="caution">
    <text evidence="1">The sequence shown here is derived from an EMBL/GenBank/DDBJ whole genome shotgun (WGS) entry which is preliminary data.</text>
</comment>
<dbReference type="PANTHER" id="PTHR16469">
    <property type="entry name" value="UBIQUITIN-ASSOCIATED AND SH3 DOMAIN-CONTAINING BA-RELATED"/>
    <property type="match status" value="1"/>
</dbReference>
<dbReference type="InterPro" id="IPR051710">
    <property type="entry name" value="Phosphatase_SH3-domain"/>
</dbReference>
<protein>
    <submittedName>
        <fullName evidence="1">Unnamed protein product</fullName>
    </submittedName>
</protein>
<keyword evidence="2" id="KW-1185">Reference proteome</keyword>
<reference evidence="1" key="1">
    <citation type="submission" date="2023-04" db="EMBL/GenBank/DDBJ databases">
        <title>Ambrosiozyma monospora NBRC 1965.</title>
        <authorList>
            <person name="Ichikawa N."/>
            <person name="Sato H."/>
            <person name="Tonouchi N."/>
        </authorList>
    </citation>
    <scope>NUCLEOTIDE SEQUENCE</scope>
    <source>
        <strain evidence="1">NBRC 1965</strain>
    </source>
</reference>
<dbReference type="Gene3D" id="3.40.50.1240">
    <property type="entry name" value="Phosphoglycerate mutase-like"/>
    <property type="match status" value="1"/>
</dbReference>
<dbReference type="InterPro" id="IPR029033">
    <property type="entry name" value="His_PPase_superfam"/>
</dbReference>
<dbReference type="PANTHER" id="PTHR16469:SF27">
    <property type="entry name" value="UBIQUITIN-ASSOCIATED AND SH3 DOMAIN-CONTAINING BA-RELATED"/>
    <property type="match status" value="1"/>
</dbReference>
<sequence length="215" mass="24665">MHIILLRHCTRIDKFAKKKSADGNVTPEPCELDSSSWIANFDPPVAPELASKEVANAFKKISSNLSDQKHSKKTKLIIHSSPYNRCIQTTELLLDQLKSSKFLEHSTLQKSTKLRIDHALSEWLNENFNLHYLPPNDDGYSMISNVNTYFSTSPKEDADILTRETRNTLRSVRDHSWMHNKLGHCGDYETSRFLRTSIQPLSSCLTVLSFRHCFN</sequence>
<evidence type="ECO:0000313" key="2">
    <source>
        <dbReference type="Proteomes" id="UP001165063"/>
    </source>
</evidence>
<dbReference type="Proteomes" id="UP001165063">
    <property type="component" value="Unassembled WGS sequence"/>
</dbReference>
<dbReference type="SUPFAM" id="SSF53254">
    <property type="entry name" value="Phosphoglycerate mutase-like"/>
    <property type="match status" value="1"/>
</dbReference>
<name>A0A9W6Z6C7_AMBMO</name>
<organism evidence="1 2">
    <name type="scientific">Ambrosiozyma monospora</name>
    <name type="common">Yeast</name>
    <name type="synonym">Endomycopsis monosporus</name>
    <dbReference type="NCBI Taxonomy" id="43982"/>
    <lineage>
        <taxon>Eukaryota</taxon>
        <taxon>Fungi</taxon>
        <taxon>Dikarya</taxon>
        <taxon>Ascomycota</taxon>
        <taxon>Saccharomycotina</taxon>
        <taxon>Pichiomycetes</taxon>
        <taxon>Pichiales</taxon>
        <taxon>Pichiaceae</taxon>
        <taxon>Ambrosiozyma</taxon>
    </lineage>
</organism>
<gene>
    <name evidence="1" type="ORF">Amon01_000738600</name>
</gene>
<dbReference type="OrthoDB" id="3898179at2759"/>
<dbReference type="EMBL" id="BSXU01005379">
    <property type="protein sequence ID" value="GMG53104.1"/>
    <property type="molecule type" value="Genomic_DNA"/>
</dbReference>
<proteinExistence type="predicted"/>